<accession>A0A918UAR8</accession>
<sequence>MLTCNSLMPGAFLSALLTAPFLRPDGLEARLSRLVEAQIGEAWQIRWFDAGRSALGALLDAYRIGPGDDVIVPAYTCVVVPNQIAARGARIVFCDVQESTLSYDWEALSRAMTPATRAVIVPHNFGMVSRVPDAVRARYPGVRFLDDAAHGLGSLDNRGRWLGTGHDGAFFSFEYSKNLTGGVGGLALLPASMSFAGMPVERVSRFGQWRLAVTLAGHLLSIRTALAGRAWMALARRTGLIYRSGDDEVRDGAVHAPKRLATLSAALILPQLRRLAAIREAKAVLADRYRNALADLPGVTVWEAGPDVHWVRYPFRLAAARGDKMAMARRLADASGLPVGIWFDDPIHPRGSFRHGYMPGDCPEGERLAAEVFNLPVNIALAGDGGLDDKLGRLRTAIGELAW</sequence>
<dbReference type="SUPFAM" id="SSF53383">
    <property type="entry name" value="PLP-dependent transferases"/>
    <property type="match status" value="1"/>
</dbReference>
<dbReference type="PANTHER" id="PTHR30244">
    <property type="entry name" value="TRANSAMINASE"/>
    <property type="match status" value="1"/>
</dbReference>
<feature type="active site" description="Proton acceptor" evidence="2">
    <location>
        <position position="177"/>
    </location>
</feature>
<protein>
    <recommendedName>
        <fullName evidence="7">dTDP-4-amino-4,6-dideoxygalactose transaminase</fullName>
    </recommendedName>
</protein>
<evidence type="ECO:0000313" key="5">
    <source>
        <dbReference type="EMBL" id="GGY18577.1"/>
    </source>
</evidence>
<dbReference type="GO" id="GO:0030170">
    <property type="term" value="F:pyridoxal phosphate binding"/>
    <property type="evidence" value="ECO:0007669"/>
    <property type="project" value="TreeGrafter"/>
</dbReference>
<dbReference type="AlphaFoldDB" id="A0A918UAR8"/>
<dbReference type="PANTHER" id="PTHR30244:SF34">
    <property type="entry name" value="DTDP-4-AMINO-4,6-DIDEOXYGALACTOSE TRANSAMINASE"/>
    <property type="match status" value="1"/>
</dbReference>
<dbReference type="GO" id="GO:0008483">
    <property type="term" value="F:transaminase activity"/>
    <property type="evidence" value="ECO:0007669"/>
    <property type="project" value="TreeGrafter"/>
</dbReference>
<keyword evidence="6" id="KW-1185">Reference proteome</keyword>
<evidence type="ECO:0000313" key="6">
    <source>
        <dbReference type="Proteomes" id="UP000645257"/>
    </source>
</evidence>
<dbReference type="RefSeq" id="WP_189534344.1">
    <property type="nucleotide sequence ID" value="NZ_BMYX01000012.1"/>
</dbReference>
<comment type="similarity">
    <text evidence="1 4">Belongs to the DegT/DnrJ/EryC1 family.</text>
</comment>
<feature type="modified residue" description="N6-(pyridoxal phosphate)lysine" evidence="3">
    <location>
        <position position="177"/>
    </location>
</feature>
<dbReference type="EMBL" id="BMYX01000012">
    <property type="protein sequence ID" value="GGY18577.1"/>
    <property type="molecule type" value="Genomic_DNA"/>
</dbReference>
<dbReference type="InterPro" id="IPR015422">
    <property type="entry name" value="PyrdxlP-dep_Trfase_small"/>
</dbReference>
<dbReference type="InterPro" id="IPR000653">
    <property type="entry name" value="DegT/StrS_aminotransferase"/>
</dbReference>
<dbReference type="Gene3D" id="3.90.1150.10">
    <property type="entry name" value="Aspartate Aminotransferase, domain 1"/>
    <property type="match status" value="1"/>
</dbReference>
<reference evidence="5" key="1">
    <citation type="journal article" date="2014" name="Int. J. Syst. Evol. Microbiol.">
        <title>Complete genome sequence of Corynebacterium casei LMG S-19264T (=DSM 44701T), isolated from a smear-ripened cheese.</title>
        <authorList>
            <consortium name="US DOE Joint Genome Institute (JGI-PGF)"/>
            <person name="Walter F."/>
            <person name="Albersmeier A."/>
            <person name="Kalinowski J."/>
            <person name="Ruckert C."/>
        </authorList>
    </citation>
    <scope>NUCLEOTIDE SEQUENCE</scope>
    <source>
        <strain evidence="5">KCTC 32182</strain>
    </source>
</reference>
<reference evidence="5" key="2">
    <citation type="submission" date="2020-09" db="EMBL/GenBank/DDBJ databases">
        <authorList>
            <person name="Sun Q."/>
            <person name="Kim S."/>
        </authorList>
    </citation>
    <scope>NUCLEOTIDE SEQUENCE</scope>
    <source>
        <strain evidence="5">KCTC 32182</strain>
    </source>
</reference>
<evidence type="ECO:0000256" key="4">
    <source>
        <dbReference type="RuleBase" id="RU004508"/>
    </source>
</evidence>
<dbReference type="Gene3D" id="3.40.640.10">
    <property type="entry name" value="Type I PLP-dependent aspartate aminotransferase-like (Major domain)"/>
    <property type="match status" value="1"/>
</dbReference>
<dbReference type="GO" id="GO:0000271">
    <property type="term" value="P:polysaccharide biosynthetic process"/>
    <property type="evidence" value="ECO:0007669"/>
    <property type="project" value="TreeGrafter"/>
</dbReference>
<gene>
    <name evidence="5" type="ORF">GCM10011289_22640</name>
</gene>
<proteinExistence type="inferred from homology"/>
<name>A0A918UAR8_9NEIS</name>
<evidence type="ECO:0000256" key="1">
    <source>
        <dbReference type="ARBA" id="ARBA00037999"/>
    </source>
</evidence>
<keyword evidence="3 4" id="KW-0663">Pyridoxal phosphate</keyword>
<comment type="caution">
    <text evidence="5">The sequence shown here is derived from an EMBL/GenBank/DDBJ whole genome shotgun (WGS) entry which is preliminary data.</text>
</comment>
<evidence type="ECO:0000256" key="2">
    <source>
        <dbReference type="PIRSR" id="PIRSR000390-1"/>
    </source>
</evidence>
<dbReference type="InterPro" id="IPR015424">
    <property type="entry name" value="PyrdxlP-dep_Trfase"/>
</dbReference>
<dbReference type="PIRSF" id="PIRSF000390">
    <property type="entry name" value="PLP_StrS"/>
    <property type="match status" value="1"/>
</dbReference>
<dbReference type="Proteomes" id="UP000645257">
    <property type="component" value="Unassembled WGS sequence"/>
</dbReference>
<evidence type="ECO:0008006" key="7">
    <source>
        <dbReference type="Google" id="ProtNLM"/>
    </source>
</evidence>
<dbReference type="Pfam" id="PF01041">
    <property type="entry name" value="DegT_DnrJ_EryC1"/>
    <property type="match status" value="2"/>
</dbReference>
<evidence type="ECO:0000256" key="3">
    <source>
        <dbReference type="PIRSR" id="PIRSR000390-2"/>
    </source>
</evidence>
<organism evidence="5 6">
    <name type="scientific">Paludibacterium paludis</name>
    <dbReference type="NCBI Taxonomy" id="1225769"/>
    <lineage>
        <taxon>Bacteria</taxon>
        <taxon>Pseudomonadati</taxon>
        <taxon>Pseudomonadota</taxon>
        <taxon>Betaproteobacteria</taxon>
        <taxon>Neisseriales</taxon>
        <taxon>Chromobacteriaceae</taxon>
        <taxon>Paludibacterium</taxon>
    </lineage>
</organism>
<dbReference type="InterPro" id="IPR015421">
    <property type="entry name" value="PyrdxlP-dep_Trfase_major"/>
</dbReference>